<dbReference type="SUPFAM" id="SSF52058">
    <property type="entry name" value="L domain-like"/>
    <property type="match status" value="1"/>
</dbReference>
<dbReference type="Gene3D" id="3.80.10.10">
    <property type="entry name" value="Ribonuclease Inhibitor"/>
    <property type="match status" value="4"/>
</dbReference>
<dbReference type="RefSeq" id="XP_019638825.1">
    <property type="nucleotide sequence ID" value="XM_019783266.1"/>
</dbReference>
<name>A0A6P4ZBW6_BRABE</name>
<reference evidence="4" key="1">
    <citation type="submission" date="2025-08" db="UniProtKB">
        <authorList>
            <consortium name="RefSeq"/>
        </authorList>
    </citation>
    <scope>IDENTIFICATION</scope>
    <source>
        <tissue evidence="4">Gonad</tissue>
    </source>
</reference>
<feature type="compositionally biased region" description="Basic and acidic residues" evidence="1">
    <location>
        <begin position="1"/>
        <end position="11"/>
    </location>
</feature>
<dbReference type="SMART" id="SM00256">
    <property type="entry name" value="FBOX"/>
    <property type="match status" value="1"/>
</dbReference>
<dbReference type="SMART" id="SM00367">
    <property type="entry name" value="LRR_CC"/>
    <property type="match status" value="4"/>
</dbReference>
<dbReference type="OrthoDB" id="27842at2759"/>
<dbReference type="Proteomes" id="UP000515135">
    <property type="component" value="Unplaced"/>
</dbReference>
<keyword evidence="3" id="KW-1185">Reference proteome</keyword>
<gene>
    <name evidence="4" type="primary">LOC109480905</name>
</gene>
<evidence type="ECO:0000313" key="3">
    <source>
        <dbReference type="Proteomes" id="UP000515135"/>
    </source>
</evidence>
<proteinExistence type="predicted"/>
<protein>
    <submittedName>
        <fullName evidence="4">Uncharacterized protein LOC109480905 isoform X1</fullName>
    </submittedName>
</protein>
<sequence length="905" mass="101646">MSEDSRVRERMETEEETGPVSRTHWDTEEFLEDEGYSFHYSLLEIFSPEILFHILSHLEWHQLGVVAQTCRTLHEMCQSPALWSRITHLDFRMCQEPTEERILKVLEMCKHADFLAIGSVLTDDLLTNSLNYCLELRNLHLESEQTTDGTVAIVAEKGSRLRSFTLVNSREVSSAAISNLLTANPALQELGIMGDWRHPMDIWLQPEQPPSAIQLRQVCFQRCRLSVERLRSLGQTCPLLQDVDLSACYGLQEITQQTIGAGFRGLRELCLRATDIENLELTELGELESVDCSKCSGLESVTINCVALRRLDVTECTFLQQVNIKSRVMREARFSDLTALTDLSVESEKLVTLDISYSTELSLQKLLSLPSMSCVETLNITGCKQLNLTEVNSLLLPRMPHLSELVCGDVSSHDVTVRSLTLTGLIIKDIQHLPCVSVNCPSLQRFTVERCADLTEPELLDGLILGRRTKRSQQINKMSAMDEPTCSRLPSLSHGAPMMQHLTIRQIPNMVGSYLSGDGASFVCLKVLEIEACQFMKILEIDGWPSLEEVRVYSSKKLSNLVVINSPHVTTVITQWCSSMMEKFHVVCDKLQTLKTTGCSFANYTVHSKSLKQLEVSGVCMKPTDTLDIRCESLVDLTILKCENLSEVYLSKLLSSCPNVTNLRLSGCNQVNYVKVPATVTHLSLSALRRLSQVVLEERCRLSVLHLSHLPKVSVDLRLQLLSRCQNSLCELELRGLPHETQLSLTLPQLHAFTLDQCIHLTGLDLTCPLLRYLRLQGCPKLSSFSMKVGNLASLQVDHSSPLLSLKSLQLACNNLRFLARILGYYCPNLEELVLSGDNTSMTRVCSIGHNLPCLHTITLQNCTLEEDIAAHFPGPIHLRASELHRTTDRDMAVIFQQNASKWKM</sequence>
<organism evidence="3 4">
    <name type="scientific">Branchiostoma belcheri</name>
    <name type="common">Amphioxus</name>
    <dbReference type="NCBI Taxonomy" id="7741"/>
    <lineage>
        <taxon>Eukaryota</taxon>
        <taxon>Metazoa</taxon>
        <taxon>Chordata</taxon>
        <taxon>Cephalochordata</taxon>
        <taxon>Leptocardii</taxon>
        <taxon>Amphioxiformes</taxon>
        <taxon>Branchiostomatidae</taxon>
        <taxon>Branchiostoma</taxon>
    </lineage>
</organism>
<dbReference type="InterPro" id="IPR053772">
    <property type="entry name" value="At1g61320/At1g61330-like"/>
</dbReference>
<dbReference type="GeneID" id="109480905"/>
<dbReference type="InterPro" id="IPR032675">
    <property type="entry name" value="LRR_dom_sf"/>
</dbReference>
<feature type="region of interest" description="Disordered" evidence="1">
    <location>
        <begin position="1"/>
        <end position="23"/>
    </location>
</feature>
<dbReference type="PANTHER" id="PTHR34145">
    <property type="entry name" value="OS02G0105600 PROTEIN"/>
    <property type="match status" value="1"/>
</dbReference>
<accession>A0A6P4ZBW6</accession>
<dbReference type="InterPro" id="IPR006553">
    <property type="entry name" value="Leu-rich_rpt_Cys-con_subtyp"/>
</dbReference>
<feature type="domain" description="F-box" evidence="2">
    <location>
        <begin position="46"/>
        <end position="86"/>
    </location>
</feature>
<dbReference type="SUPFAM" id="SSF52047">
    <property type="entry name" value="RNI-like"/>
    <property type="match status" value="2"/>
</dbReference>
<dbReference type="KEGG" id="bbel:109480905"/>
<dbReference type="InterPro" id="IPR001810">
    <property type="entry name" value="F-box_dom"/>
</dbReference>
<evidence type="ECO:0000259" key="2">
    <source>
        <dbReference type="SMART" id="SM00256"/>
    </source>
</evidence>
<dbReference type="Pfam" id="PF12937">
    <property type="entry name" value="F-box-like"/>
    <property type="match status" value="1"/>
</dbReference>
<dbReference type="AlphaFoldDB" id="A0A6P4ZBW6"/>
<evidence type="ECO:0000313" key="4">
    <source>
        <dbReference type="RefSeq" id="XP_019638825.1"/>
    </source>
</evidence>
<evidence type="ECO:0000256" key="1">
    <source>
        <dbReference type="SAM" id="MobiDB-lite"/>
    </source>
</evidence>